<dbReference type="Pfam" id="PF22016">
    <property type="entry name" value="DUF6933"/>
    <property type="match status" value="1"/>
</dbReference>
<evidence type="ECO:0000313" key="3">
    <source>
        <dbReference type="Proteomes" id="UP000005707"/>
    </source>
</evidence>
<dbReference type="Proteomes" id="UP000005707">
    <property type="component" value="Unassembled WGS sequence"/>
</dbReference>
<gene>
    <name evidence="2" type="ORF">HLPCO_001644</name>
</gene>
<dbReference type="EMBL" id="AFNU02000005">
    <property type="protein sequence ID" value="ERJ12117.1"/>
    <property type="molecule type" value="Genomic_DNA"/>
</dbReference>
<dbReference type="InParanoid" id="U2DUN3"/>
<name>U2DUN3_9MOLU</name>
<evidence type="ECO:0000313" key="2">
    <source>
        <dbReference type="EMBL" id="ERJ12117.1"/>
    </source>
</evidence>
<accession>U2DUN3</accession>
<organism evidence="2 3">
    <name type="scientific">Haloplasma contractile SSD-17B</name>
    <dbReference type="NCBI Taxonomy" id="1033810"/>
    <lineage>
        <taxon>Bacteria</taxon>
        <taxon>Bacillati</taxon>
        <taxon>Mycoplasmatota</taxon>
        <taxon>Mollicutes</taxon>
        <taxon>Haloplasmatales</taxon>
        <taxon>Haloplasmataceae</taxon>
        <taxon>Haloplasma</taxon>
    </lineage>
</organism>
<proteinExistence type="predicted"/>
<feature type="domain" description="DUF6933" evidence="1">
    <location>
        <begin position="4"/>
        <end position="161"/>
    </location>
</feature>
<dbReference type="OrthoDB" id="9801392at2"/>
<reference evidence="2 3" key="2">
    <citation type="journal article" date="2013" name="PLoS ONE">
        <title>INDIGO - INtegrated Data Warehouse of MIcrobial GenOmes with Examples from the Red Sea Extremophiles.</title>
        <authorList>
            <person name="Alam I."/>
            <person name="Antunes A."/>
            <person name="Kamau A.A."/>
            <person name="Ba Alawi W."/>
            <person name="Kalkatawi M."/>
            <person name="Stingl U."/>
            <person name="Bajic V.B."/>
        </authorList>
    </citation>
    <scope>NUCLEOTIDE SEQUENCE [LARGE SCALE GENOMIC DNA]</scope>
    <source>
        <strain evidence="2 3">SSD-17B</strain>
    </source>
</reference>
<dbReference type="STRING" id="1033810.HLPCO_001644"/>
<keyword evidence="3" id="KW-1185">Reference proteome</keyword>
<dbReference type="AlphaFoldDB" id="U2DUN3"/>
<dbReference type="RefSeq" id="WP_008825117.1">
    <property type="nucleotide sequence ID" value="NZ_AFNU02000005.1"/>
</dbReference>
<protein>
    <recommendedName>
        <fullName evidence="1">DUF6933 domain-containing protein</fullName>
    </recommendedName>
</protein>
<dbReference type="InterPro" id="IPR053864">
    <property type="entry name" value="DUF6933"/>
</dbReference>
<comment type="caution">
    <text evidence="2">The sequence shown here is derived from an EMBL/GenBank/DDBJ whole genome shotgun (WGS) entry which is preliminary data.</text>
</comment>
<evidence type="ECO:0000259" key="1">
    <source>
        <dbReference type="Pfam" id="PF22016"/>
    </source>
</evidence>
<reference evidence="2 3" key="1">
    <citation type="journal article" date="2011" name="J. Bacteriol.">
        <title>Genome sequence of Haloplasma contractile, an unusual contractile bacterium from a deep-sea anoxic brine lake.</title>
        <authorList>
            <person name="Antunes A."/>
            <person name="Alam I."/>
            <person name="El Dorry H."/>
            <person name="Siam R."/>
            <person name="Robertson A."/>
            <person name="Bajic V.B."/>
            <person name="Stingl U."/>
        </authorList>
    </citation>
    <scope>NUCLEOTIDE SEQUENCE [LARGE SCALE GENOMIC DNA]</scope>
    <source>
        <strain evidence="2 3">SSD-17B</strain>
    </source>
</reference>
<sequence length="172" mass="20672">MFVIGATAKLQKEINREIKNYEDYVDIIPLNKWICNVFKVSRYKCVIFMNVETRYCVILFRLRKKEFTQIETLFKEQLAQNLKNDGVNEIIIKKYFENFNEITYTKTYSRSILGSIKENIYFSECKFAEELGIDHPDMQYLNHFLNHDMIHLPTKGKRPSEFMIEQLKLLYN</sequence>